<keyword evidence="1" id="KW-0961">Cell wall biogenesis/degradation</keyword>
<comment type="caution">
    <text evidence="4">The sequence shown here is derived from an EMBL/GenBank/DDBJ whole genome shotgun (WGS) entry which is preliminary data.</text>
</comment>
<comment type="similarity">
    <text evidence="1">Belongs to the glycosyltransferase 28 family. MurG subfamily.</text>
</comment>
<dbReference type="GO" id="GO:0005886">
    <property type="term" value="C:plasma membrane"/>
    <property type="evidence" value="ECO:0007669"/>
    <property type="project" value="UniProtKB-SubCell"/>
</dbReference>
<evidence type="ECO:0000313" key="4">
    <source>
        <dbReference type="EMBL" id="RAN63472.1"/>
    </source>
</evidence>
<feature type="domain" description="Glycosyltransferase family 28 N-terminal" evidence="2">
    <location>
        <begin position="9"/>
        <end position="153"/>
    </location>
</feature>
<evidence type="ECO:0000259" key="2">
    <source>
        <dbReference type="Pfam" id="PF03033"/>
    </source>
</evidence>
<name>A0A328KV57_9LACT</name>
<dbReference type="GO" id="GO:0050511">
    <property type="term" value="F:undecaprenyldiphospho-muramoylpentapeptide beta-N-acetylglucosaminyltransferase activity"/>
    <property type="evidence" value="ECO:0007669"/>
    <property type="project" value="UniProtKB-UniRule"/>
</dbReference>
<dbReference type="HAMAP" id="MF_00033">
    <property type="entry name" value="MurG"/>
    <property type="match status" value="1"/>
</dbReference>
<sequence length="384" mass="42292">MMSKRKLRVLLTGGGTGGHIYPALAVADRLKMLRPEVEFLYVGTERGLESHVVPAKGYSFEAIHIEGFSRKISLEGLKYNLKTMKLFFTSLKRAQKILRDFQPDVVVGTGGYVSAPVIYKASRMNIPTVIHEQNSVVGITNKFLARFVDKIAICFEEAQDQFGKYTEKVVLTGNPRAQEVVKDIQPGELERLGLTADQPTVLIFGGSRGASAINQAFIDAYEQFAEKDYQVLFVSGAVHYDNIQKQVNTMIKDNHNIHVFPYIENMPEVFTEIKLVVGRSGATSLAEITALGLPSILIPSPNVTADHQTKNAMSLVQNKAAKLIPEPELTGSVLVGAIDQLMSNEALRIEMAQHSKSLGRPEAADHLIEVMLSLIKQQLSEGEA</sequence>
<dbReference type="PANTHER" id="PTHR21015:SF22">
    <property type="entry name" value="GLYCOSYLTRANSFERASE"/>
    <property type="match status" value="1"/>
</dbReference>
<keyword evidence="1" id="KW-1003">Cell membrane</keyword>
<dbReference type="InterPro" id="IPR006009">
    <property type="entry name" value="GlcNAc_MurG"/>
</dbReference>
<reference evidence="4 5" key="1">
    <citation type="submission" date="2017-03" db="EMBL/GenBank/DDBJ databases">
        <title>wgs assembly of Dolosigranulum pigrum KPL CDC strains.</title>
        <authorList>
            <person name="Brugger S.D."/>
            <person name="Pettigrew M."/>
            <person name="Kong Y."/>
            <person name="Lemon K.P."/>
        </authorList>
    </citation>
    <scope>NUCLEOTIDE SEQUENCE [LARGE SCALE GENOMIC DNA]</scope>
    <source>
        <strain evidence="4 5">KPL1931_CDC4294-98</strain>
    </source>
</reference>
<dbReference type="SUPFAM" id="SSF53756">
    <property type="entry name" value="UDP-Glycosyltransferase/glycogen phosphorylase"/>
    <property type="match status" value="1"/>
</dbReference>
<dbReference type="GO" id="GO:0008360">
    <property type="term" value="P:regulation of cell shape"/>
    <property type="evidence" value="ECO:0007669"/>
    <property type="project" value="UniProtKB-KW"/>
</dbReference>
<dbReference type="NCBIfam" id="TIGR01133">
    <property type="entry name" value="murG"/>
    <property type="match status" value="1"/>
</dbReference>
<protein>
    <recommendedName>
        <fullName evidence="1">UDP-N-acetylglucosamine--N-acetylmuramyl-(pentapeptide) pyrophosphoryl-undecaprenol N-acetylglucosamine transferase</fullName>
        <ecNumber evidence="1">2.4.1.227</ecNumber>
    </recommendedName>
    <alternativeName>
        <fullName evidence="1">Undecaprenyl-PP-MurNAc-pentapeptide-UDPGlcNAc GlcNAc transferase</fullName>
    </alternativeName>
</protein>
<evidence type="ECO:0000313" key="5">
    <source>
        <dbReference type="Proteomes" id="UP000249099"/>
    </source>
</evidence>
<evidence type="ECO:0000256" key="1">
    <source>
        <dbReference type="HAMAP-Rule" id="MF_00033"/>
    </source>
</evidence>
<feature type="domain" description="Glycosyl transferase family 28 C-terminal" evidence="3">
    <location>
        <begin position="200"/>
        <end position="366"/>
    </location>
</feature>
<comment type="catalytic activity">
    <reaction evidence="1">
        <text>Mur2Ac(oyl-L-Ala-gamma-D-Glu-L-Lys-D-Ala-D-Ala)-di-trans,octa-cis-undecaprenyl diphosphate + UDP-N-acetyl-alpha-D-glucosamine = beta-D-GlcNAc-(1-&gt;4)-Mur2Ac(oyl-L-Ala-gamma-D-Glu-L-Lys-D-Ala-D-Ala)-di-trans,octa-cis-undecaprenyl diphosphate + UDP + H(+)</text>
        <dbReference type="Rhea" id="RHEA:23192"/>
        <dbReference type="ChEBI" id="CHEBI:15378"/>
        <dbReference type="ChEBI" id="CHEBI:57705"/>
        <dbReference type="ChEBI" id="CHEBI:58223"/>
        <dbReference type="ChEBI" id="CHEBI:60032"/>
        <dbReference type="ChEBI" id="CHEBI:60033"/>
        <dbReference type="EC" id="2.4.1.227"/>
    </reaction>
</comment>
<dbReference type="GO" id="GO:0005975">
    <property type="term" value="P:carbohydrate metabolic process"/>
    <property type="evidence" value="ECO:0007669"/>
    <property type="project" value="InterPro"/>
</dbReference>
<dbReference type="GeneID" id="42694208"/>
<dbReference type="Pfam" id="PF03033">
    <property type="entry name" value="Glyco_transf_28"/>
    <property type="match status" value="1"/>
</dbReference>
<dbReference type="EC" id="2.4.1.227" evidence="1"/>
<keyword evidence="1 4" id="KW-0808">Transferase</keyword>
<keyword evidence="1 4" id="KW-0328">Glycosyltransferase</keyword>
<dbReference type="Pfam" id="PF04101">
    <property type="entry name" value="Glyco_tran_28_C"/>
    <property type="match status" value="1"/>
</dbReference>
<dbReference type="CDD" id="cd03785">
    <property type="entry name" value="GT28_MurG"/>
    <property type="match status" value="1"/>
</dbReference>
<dbReference type="Proteomes" id="UP000249099">
    <property type="component" value="Unassembled WGS sequence"/>
</dbReference>
<dbReference type="Gene3D" id="3.40.50.2000">
    <property type="entry name" value="Glycogen Phosphorylase B"/>
    <property type="match status" value="2"/>
</dbReference>
<comment type="function">
    <text evidence="1">Cell wall formation. Catalyzes the transfer of a GlcNAc subunit on undecaprenyl-pyrophosphoryl-MurNAc-pentapeptide (lipid intermediate I) to form undecaprenyl-pyrophosphoryl-MurNAc-(pentapeptide)GlcNAc (lipid intermediate II).</text>
</comment>
<keyword evidence="1" id="KW-0133">Cell shape</keyword>
<feature type="binding site" evidence="1">
    <location>
        <position position="263"/>
    </location>
    <ligand>
        <name>UDP-N-acetyl-alpha-D-glucosamine</name>
        <dbReference type="ChEBI" id="CHEBI:57705"/>
    </ligand>
</feature>
<feature type="binding site" evidence="1">
    <location>
        <position position="207"/>
    </location>
    <ligand>
        <name>UDP-N-acetyl-alpha-D-glucosamine</name>
        <dbReference type="ChEBI" id="CHEBI:57705"/>
    </ligand>
</feature>
<comment type="caution">
    <text evidence="1">Lacks conserved residue(s) required for the propagation of feature annotation.</text>
</comment>
<feature type="binding site" evidence="1">
    <location>
        <position position="308"/>
    </location>
    <ligand>
        <name>UDP-N-acetyl-alpha-D-glucosamine</name>
        <dbReference type="ChEBI" id="CHEBI:57705"/>
    </ligand>
</feature>
<dbReference type="PANTHER" id="PTHR21015">
    <property type="entry name" value="UDP-N-ACETYLGLUCOSAMINE--N-ACETYLMURAMYL-(PENTAPEPTIDE) PYROPHOSPHORYL-UNDECAPRENOL N-ACETYLGLUCOSAMINE TRANSFERASE 1"/>
    <property type="match status" value="1"/>
</dbReference>
<dbReference type="RefSeq" id="WP_004635750.1">
    <property type="nucleotide sequence ID" value="NZ_CBCRTD010000002.1"/>
</dbReference>
<feature type="binding site" evidence="1">
    <location>
        <begin position="16"/>
        <end position="18"/>
    </location>
    <ligand>
        <name>UDP-N-acetyl-alpha-D-glucosamine</name>
        <dbReference type="ChEBI" id="CHEBI:57705"/>
    </ligand>
</feature>
<dbReference type="GO" id="GO:0071555">
    <property type="term" value="P:cell wall organization"/>
    <property type="evidence" value="ECO:0007669"/>
    <property type="project" value="UniProtKB-KW"/>
</dbReference>
<organism evidence="4 5">
    <name type="scientific">Dolosigranulum pigrum</name>
    <dbReference type="NCBI Taxonomy" id="29394"/>
    <lineage>
        <taxon>Bacteria</taxon>
        <taxon>Bacillati</taxon>
        <taxon>Bacillota</taxon>
        <taxon>Bacilli</taxon>
        <taxon>Lactobacillales</taxon>
        <taxon>Carnobacteriaceae</taxon>
        <taxon>Dolosigranulum</taxon>
    </lineage>
</organism>
<dbReference type="InterPro" id="IPR007235">
    <property type="entry name" value="Glyco_trans_28_C"/>
</dbReference>
<keyword evidence="1" id="KW-0573">Peptidoglycan synthesis</keyword>
<evidence type="ECO:0000259" key="3">
    <source>
        <dbReference type="Pfam" id="PF04101"/>
    </source>
</evidence>
<gene>
    <name evidence="1" type="primary">murG</name>
    <name evidence="4" type="ORF">B8A44_04940</name>
</gene>
<dbReference type="EMBL" id="NAQV01000015">
    <property type="protein sequence ID" value="RAN63472.1"/>
    <property type="molecule type" value="Genomic_DNA"/>
</dbReference>
<comment type="pathway">
    <text evidence="1">Cell wall biogenesis; peptidoglycan biosynthesis.</text>
</comment>
<comment type="subcellular location">
    <subcellularLocation>
        <location evidence="1">Cell membrane</location>
        <topology evidence="1">Peripheral membrane protein</topology>
        <orientation evidence="1">Cytoplasmic side</orientation>
    </subcellularLocation>
</comment>
<dbReference type="AlphaFoldDB" id="A0A328KV57"/>
<dbReference type="InterPro" id="IPR004276">
    <property type="entry name" value="GlycoTrans_28_N"/>
</dbReference>
<keyword evidence="1" id="KW-0472">Membrane</keyword>
<accession>A0A328KV57</accession>
<dbReference type="GO" id="GO:0009252">
    <property type="term" value="P:peptidoglycan biosynthetic process"/>
    <property type="evidence" value="ECO:0007669"/>
    <property type="project" value="UniProtKB-UniRule"/>
</dbReference>
<proteinExistence type="inferred from homology"/>
<feature type="binding site" evidence="1">
    <location>
        <position position="134"/>
    </location>
    <ligand>
        <name>UDP-N-acetyl-alpha-D-glucosamine</name>
        <dbReference type="ChEBI" id="CHEBI:57705"/>
    </ligand>
</feature>
<keyword evidence="1" id="KW-0132">Cell division</keyword>
<dbReference type="UniPathway" id="UPA00219"/>
<dbReference type="GO" id="GO:0051301">
    <property type="term" value="P:cell division"/>
    <property type="evidence" value="ECO:0007669"/>
    <property type="project" value="UniProtKB-KW"/>
</dbReference>
<keyword evidence="1" id="KW-0131">Cell cycle</keyword>